<keyword evidence="2" id="KW-1185">Reference proteome</keyword>
<dbReference type="EMBL" id="JH651384">
    <property type="protein sequence ID" value="EIJ36321.1"/>
    <property type="molecule type" value="Genomic_DNA"/>
</dbReference>
<dbReference type="RefSeq" id="WP_002710197.1">
    <property type="nucleotide sequence ID" value="NZ_JH651384.1"/>
</dbReference>
<sequence length="186" mass="20521">MLLDTYKAQDLIWLTTVNAKTSSGTYAFRGDLVVKEGEMNEAAGKRNPPIAMIKEAVILATDDKLLMVVGNFADVNELPEYIAHFTTDMAATCKPVFYVDNIKEGMVVGAEGFTYTLIPITSGMVWNELLDLCYLEKSDLKGQSTEDKVVTAYEALKDFKPKFTTVSLDEALAARTDSKREAWGAV</sequence>
<name>A0A656HH22_THINJ</name>
<organism evidence="1 2">
    <name type="scientific">Thiothrix nivea (strain ATCC 35100 / DSM 5205 / JP2)</name>
    <dbReference type="NCBI Taxonomy" id="870187"/>
    <lineage>
        <taxon>Bacteria</taxon>
        <taxon>Pseudomonadati</taxon>
        <taxon>Pseudomonadota</taxon>
        <taxon>Gammaproteobacteria</taxon>
        <taxon>Thiotrichales</taxon>
        <taxon>Thiotrichaceae</taxon>
        <taxon>Thiothrix</taxon>
    </lineage>
</organism>
<gene>
    <name evidence="1" type="ORF">Thini_3820</name>
</gene>
<dbReference type="AlphaFoldDB" id="A0A656HH22"/>
<evidence type="ECO:0000313" key="2">
    <source>
        <dbReference type="Proteomes" id="UP000005317"/>
    </source>
</evidence>
<evidence type="ECO:0000313" key="1">
    <source>
        <dbReference type="EMBL" id="EIJ36321.1"/>
    </source>
</evidence>
<protein>
    <submittedName>
        <fullName evidence="1">Uncharacterized protein</fullName>
    </submittedName>
</protein>
<accession>A0A656HH22</accession>
<dbReference type="OrthoDB" id="8479070at2"/>
<reference evidence="2" key="1">
    <citation type="journal article" date="2011" name="Stand. Genomic Sci.">
        <title>Genome sequence of the filamentous, gliding Thiothrix nivea neotype strain (JP2(T)).</title>
        <authorList>
            <person name="Lapidus A."/>
            <person name="Nolan M."/>
            <person name="Lucas S."/>
            <person name="Glavina Del Rio T."/>
            <person name="Tice H."/>
            <person name="Cheng J.F."/>
            <person name="Tapia R."/>
            <person name="Han C."/>
            <person name="Goodwin L."/>
            <person name="Pitluck S."/>
            <person name="Liolios K."/>
            <person name="Pagani I."/>
            <person name="Ivanova N."/>
            <person name="Huntemann M."/>
            <person name="Mavromatis K."/>
            <person name="Mikhailova N."/>
            <person name="Pati A."/>
            <person name="Chen A."/>
            <person name="Palaniappan K."/>
            <person name="Land M."/>
            <person name="Brambilla E.M."/>
            <person name="Rohde M."/>
            <person name="Abt B."/>
            <person name="Verbarg S."/>
            <person name="Goker M."/>
            <person name="Bristow J."/>
            <person name="Eisen J.A."/>
            <person name="Markowitz V."/>
            <person name="Hugenholtz P."/>
            <person name="Kyrpides N.C."/>
            <person name="Klenk H.P."/>
            <person name="Woyke T."/>
        </authorList>
    </citation>
    <scope>NUCLEOTIDE SEQUENCE [LARGE SCALE GENOMIC DNA]</scope>
    <source>
        <strain evidence="2">ATCC 35100 / DSM 5205 / JP2</strain>
    </source>
</reference>
<dbReference type="Proteomes" id="UP000005317">
    <property type="component" value="Unassembled WGS sequence"/>
</dbReference>
<proteinExistence type="predicted"/>